<dbReference type="Pfam" id="PF01148">
    <property type="entry name" value="CTP_transf_1"/>
    <property type="match status" value="1"/>
</dbReference>
<dbReference type="PROSITE" id="PS01315">
    <property type="entry name" value="CDS"/>
    <property type="match status" value="1"/>
</dbReference>
<dbReference type="OrthoDB" id="9799199at2"/>
<dbReference type="PANTHER" id="PTHR46382">
    <property type="entry name" value="PHOSPHATIDATE CYTIDYLYLTRANSFERASE"/>
    <property type="match status" value="1"/>
</dbReference>
<evidence type="ECO:0000313" key="21">
    <source>
        <dbReference type="Proteomes" id="UP000006034"/>
    </source>
</evidence>
<gene>
    <name evidence="20" type="ORF">HMPREF0179_00924</name>
</gene>
<evidence type="ECO:0000256" key="13">
    <source>
        <dbReference type="ARBA" id="ARBA00022989"/>
    </source>
</evidence>
<keyword evidence="9" id="KW-0444">Lipid biosynthesis</keyword>
<dbReference type="AlphaFoldDB" id="E5Y413"/>
<keyword evidence="11 18" id="KW-0812">Transmembrane</keyword>
<keyword evidence="8" id="KW-1003">Cell membrane</keyword>
<comment type="catalytic activity">
    <reaction evidence="1 18">
        <text>a 1,2-diacyl-sn-glycero-3-phosphate + CTP + H(+) = a CDP-1,2-diacyl-sn-glycerol + diphosphate</text>
        <dbReference type="Rhea" id="RHEA:16229"/>
        <dbReference type="ChEBI" id="CHEBI:15378"/>
        <dbReference type="ChEBI" id="CHEBI:33019"/>
        <dbReference type="ChEBI" id="CHEBI:37563"/>
        <dbReference type="ChEBI" id="CHEBI:58332"/>
        <dbReference type="ChEBI" id="CHEBI:58608"/>
        <dbReference type="EC" id="2.7.7.41"/>
    </reaction>
</comment>
<reference evidence="20 21" key="2">
    <citation type="submission" date="2013-04" db="EMBL/GenBank/DDBJ databases">
        <title>The Genome Sequence of Bilophila wadsworthia 3_1_6.</title>
        <authorList>
            <consortium name="The Broad Institute Genomics Platform"/>
            <person name="Earl A."/>
            <person name="Ward D."/>
            <person name="Feldgarden M."/>
            <person name="Gevers D."/>
            <person name="Sibley C."/>
            <person name="Strauss J."/>
            <person name="Allen-Vercoe E."/>
            <person name="Walker B."/>
            <person name="Young S."/>
            <person name="Zeng Q."/>
            <person name="Gargeya S."/>
            <person name="Fitzgerald M."/>
            <person name="Haas B."/>
            <person name="Abouelleil A."/>
            <person name="Allen A.W."/>
            <person name="Alvarado L."/>
            <person name="Arachchi H.M."/>
            <person name="Berlin A.M."/>
            <person name="Chapman S.B."/>
            <person name="Gainer-Dewar J."/>
            <person name="Goldberg J."/>
            <person name="Griggs A."/>
            <person name="Gujja S."/>
            <person name="Hansen M."/>
            <person name="Howarth C."/>
            <person name="Imamovic A."/>
            <person name="Ireland A."/>
            <person name="Larimer J."/>
            <person name="McCowan C."/>
            <person name="Murphy C."/>
            <person name="Pearson M."/>
            <person name="Poon T.W."/>
            <person name="Priest M."/>
            <person name="Roberts A."/>
            <person name="Saif S."/>
            <person name="Shea T."/>
            <person name="Sisk P."/>
            <person name="Sykes S."/>
            <person name="Wortman J."/>
            <person name="Nusbaum C."/>
            <person name="Birren B."/>
        </authorList>
    </citation>
    <scope>NUCLEOTIDE SEQUENCE [LARGE SCALE GENOMIC DNA]</scope>
    <source>
        <strain evidence="20 21">3_1_6</strain>
    </source>
</reference>
<evidence type="ECO:0000256" key="10">
    <source>
        <dbReference type="ARBA" id="ARBA00022679"/>
    </source>
</evidence>
<keyword evidence="16" id="KW-0594">Phospholipid biosynthesis</keyword>
<keyword evidence="21" id="KW-1185">Reference proteome</keyword>
<accession>E5Y413</accession>
<evidence type="ECO:0000256" key="14">
    <source>
        <dbReference type="ARBA" id="ARBA00023098"/>
    </source>
</evidence>
<dbReference type="STRING" id="563192.HMPREF0179_00924"/>
<keyword evidence="10 18" id="KW-0808">Transferase</keyword>
<dbReference type="HOGENOM" id="CLU_037294_2_2_7"/>
<evidence type="ECO:0000256" key="9">
    <source>
        <dbReference type="ARBA" id="ARBA00022516"/>
    </source>
</evidence>
<evidence type="ECO:0000256" key="1">
    <source>
        <dbReference type="ARBA" id="ARBA00001698"/>
    </source>
</evidence>
<dbReference type="GeneID" id="78086059"/>
<keyword evidence="14" id="KW-0443">Lipid metabolism</keyword>
<keyword evidence="17" id="KW-1208">Phospholipid metabolism</keyword>
<evidence type="ECO:0000256" key="11">
    <source>
        <dbReference type="ARBA" id="ARBA00022692"/>
    </source>
</evidence>
<comment type="subcellular location">
    <subcellularLocation>
        <location evidence="2">Cell membrane</location>
        <topology evidence="2">Multi-pass membrane protein</topology>
    </subcellularLocation>
</comment>
<dbReference type="UniPathway" id="UPA00557">
    <property type="reaction ID" value="UER00614"/>
</dbReference>
<dbReference type="GO" id="GO:0005886">
    <property type="term" value="C:plasma membrane"/>
    <property type="evidence" value="ECO:0007669"/>
    <property type="project" value="UniProtKB-SubCell"/>
</dbReference>
<reference evidence="20 21" key="1">
    <citation type="submission" date="2010-10" db="EMBL/GenBank/DDBJ databases">
        <authorList>
            <consortium name="The Broad Institute Genome Sequencing Platform"/>
            <person name="Ward D."/>
            <person name="Earl A."/>
            <person name="Feldgarden M."/>
            <person name="Young S.K."/>
            <person name="Gargeya S."/>
            <person name="Zeng Q."/>
            <person name="Alvarado L."/>
            <person name="Berlin A."/>
            <person name="Bochicchio J."/>
            <person name="Chapman S.B."/>
            <person name="Chen Z."/>
            <person name="Freedman E."/>
            <person name="Gellesch M."/>
            <person name="Goldberg J."/>
            <person name="Griggs A."/>
            <person name="Gujja S."/>
            <person name="Heilman E."/>
            <person name="Heiman D."/>
            <person name="Howarth C."/>
            <person name="Mehta T."/>
            <person name="Neiman D."/>
            <person name="Pearson M."/>
            <person name="Roberts A."/>
            <person name="Saif S."/>
            <person name="Shea T."/>
            <person name="Shenoy N."/>
            <person name="Sisk P."/>
            <person name="Stolte C."/>
            <person name="Sykes S."/>
            <person name="White J."/>
            <person name="Yandava C."/>
            <person name="Allen-Vercoe E."/>
            <person name="Sibley C."/>
            <person name="Ambrose C.E."/>
            <person name="Strauss J."/>
            <person name="Daigneault M."/>
            <person name="Haas B."/>
            <person name="Nusbaum C."/>
            <person name="Birren B."/>
        </authorList>
    </citation>
    <scope>NUCLEOTIDE SEQUENCE [LARGE SCALE GENOMIC DNA]</scope>
    <source>
        <strain evidence="20 21">3_1_6</strain>
    </source>
</reference>
<name>E5Y413_BILW3</name>
<evidence type="ECO:0000256" key="8">
    <source>
        <dbReference type="ARBA" id="ARBA00022475"/>
    </source>
</evidence>
<feature type="transmembrane region" description="Helical" evidence="19">
    <location>
        <begin position="58"/>
        <end position="76"/>
    </location>
</feature>
<keyword evidence="13 19" id="KW-1133">Transmembrane helix</keyword>
<evidence type="ECO:0000256" key="17">
    <source>
        <dbReference type="ARBA" id="ARBA00023264"/>
    </source>
</evidence>
<dbReference type="GO" id="GO:0004605">
    <property type="term" value="F:phosphatidate cytidylyltransferase activity"/>
    <property type="evidence" value="ECO:0007669"/>
    <property type="project" value="UniProtKB-EC"/>
</dbReference>
<feature type="transmembrane region" description="Helical" evidence="19">
    <location>
        <begin position="32"/>
        <end position="51"/>
    </location>
</feature>
<proteinExistence type="inferred from homology"/>
<dbReference type="InterPro" id="IPR000374">
    <property type="entry name" value="PC_trans"/>
</dbReference>
<comment type="similarity">
    <text evidence="5 18">Belongs to the CDS family.</text>
</comment>
<protein>
    <recommendedName>
        <fullName evidence="7 18">Phosphatidate cytidylyltransferase</fullName>
        <ecNumber evidence="6 18">2.7.7.41</ecNumber>
    </recommendedName>
</protein>
<evidence type="ECO:0000256" key="7">
    <source>
        <dbReference type="ARBA" id="ARBA00019373"/>
    </source>
</evidence>
<comment type="pathway">
    <text evidence="4">Lipid metabolism.</text>
</comment>
<evidence type="ECO:0000256" key="18">
    <source>
        <dbReference type="RuleBase" id="RU003938"/>
    </source>
</evidence>
<feature type="transmembrane region" description="Helical" evidence="19">
    <location>
        <begin position="82"/>
        <end position="100"/>
    </location>
</feature>
<comment type="pathway">
    <text evidence="3 18">Phospholipid metabolism; CDP-diacylglycerol biosynthesis; CDP-diacylglycerol from sn-glycerol 3-phosphate: step 3/3.</text>
</comment>
<dbReference type="eggNOG" id="COG4589">
    <property type="taxonomic scope" value="Bacteria"/>
</dbReference>
<dbReference type="GO" id="GO:0016024">
    <property type="term" value="P:CDP-diacylglycerol biosynthetic process"/>
    <property type="evidence" value="ECO:0007669"/>
    <property type="project" value="UniProtKB-UniPathway"/>
</dbReference>
<evidence type="ECO:0000256" key="5">
    <source>
        <dbReference type="ARBA" id="ARBA00010185"/>
    </source>
</evidence>
<organism evidence="20 21">
    <name type="scientific">Bilophila wadsworthia (strain 3_1_6)</name>
    <dbReference type="NCBI Taxonomy" id="563192"/>
    <lineage>
        <taxon>Bacteria</taxon>
        <taxon>Pseudomonadati</taxon>
        <taxon>Thermodesulfobacteriota</taxon>
        <taxon>Desulfovibrionia</taxon>
        <taxon>Desulfovibrionales</taxon>
        <taxon>Desulfovibrionaceae</taxon>
        <taxon>Bilophila</taxon>
    </lineage>
</organism>
<dbReference type="Proteomes" id="UP000006034">
    <property type="component" value="Unassembled WGS sequence"/>
</dbReference>
<dbReference type="PANTHER" id="PTHR46382:SF1">
    <property type="entry name" value="PHOSPHATIDATE CYTIDYLYLTRANSFERASE"/>
    <property type="match status" value="1"/>
</dbReference>
<keyword evidence="15 19" id="KW-0472">Membrane</keyword>
<evidence type="ECO:0000256" key="15">
    <source>
        <dbReference type="ARBA" id="ARBA00023136"/>
    </source>
</evidence>
<evidence type="ECO:0000313" key="20">
    <source>
        <dbReference type="EMBL" id="EFV45213.1"/>
    </source>
</evidence>
<feature type="transmembrane region" description="Helical" evidence="19">
    <location>
        <begin position="112"/>
        <end position="132"/>
    </location>
</feature>
<dbReference type="RefSeq" id="WP_005025521.1">
    <property type="nucleotide sequence ID" value="NZ_KE150238.1"/>
</dbReference>
<comment type="caution">
    <text evidence="20">The sequence shown here is derived from an EMBL/GenBank/DDBJ whole genome shotgun (WGS) entry which is preliminary data.</text>
</comment>
<sequence length="268" mass="28955">MIIASKHFPRIITGAVLVSVLGTALYLSGPYLFGLLLLFTLVGLWEFYAMFWPLKANIGGRILGLALGGLLITAAWMRPEMVVMTLALSTLILACMFLFCWSHDDKYRFTRVAVLAGGLLYVPMLIMPALNFSIHEQLLLICTAAGSDTVAYFFGMRFGKHKIWPKVSPKKSVEGSAAGLAASVVVAVCFGLAFGVPATGISDYALLGLVLGVMAQLGDFFESALKRSRSVKDSGNVLPGHGGVLDRVDSLLFVIPTYECARALMTFF</sequence>
<feature type="transmembrane region" description="Helical" evidence="19">
    <location>
        <begin position="138"/>
        <end position="156"/>
    </location>
</feature>
<evidence type="ECO:0000256" key="16">
    <source>
        <dbReference type="ARBA" id="ARBA00023209"/>
    </source>
</evidence>
<evidence type="ECO:0000256" key="12">
    <source>
        <dbReference type="ARBA" id="ARBA00022695"/>
    </source>
</evidence>
<feature type="transmembrane region" description="Helical" evidence="19">
    <location>
        <begin position="7"/>
        <end position="26"/>
    </location>
</feature>
<evidence type="ECO:0000256" key="6">
    <source>
        <dbReference type="ARBA" id="ARBA00012487"/>
    </source>
</evidence>
<feature type="transmembrane region" description="Helical" evidence="19">
    <location>
        <begin position="177"/>
        <end position="198"/>
    </location>
</feature>
<evidence type="ECO:0000256" key="3">
    <source>
        <dbReference type="ARBA" id="ARBA00005119"/>
    </source>
</evidence>
<evidence type="ECO:0000256" key="4">
    <source>
        <dbReference type="ARBA" id="ARBA00005189"/>
    </source>
</evidence>
<dbReference type="EC" id="2.7.7.41" evidence="6 18"/>
<keyword evidence="12 18" id="KW-0548">Nucleotidyltransferase</keyword>
<evidence type="ECO:0000256" key="19">
    <source>
        <dbReference type="SAM" id="Phobius"/>
    </source>
</evidence>
<dbReference type="EMBL" id="ADCP02000001">
    <property type="protein sequence ID" value="EFV45213.1"/>
    <property type="molecule type" value="Genomic_DNA"/>
</dbReference>
<evidence type="ECO:0000256" key="2">
    <source>
        <dbReference type="ARBA" id="ARBA00004651"/>
    </source>
</evidence>